<evidence type="ECO:0000256" key="1">
    <source>
        <dbReference type="SAM" id="MobiDB-lite"/>
    </source>
</evidence>
<gene>
    <name evidence="2" type="ORF">NDU88_005553</name>
</gene>
<protein>
    <submittedName>
        <fullName evidence="2">Uncharacterized protein</fullName>
    </submittedName>
</protein>
<evidence type="ECO:0000313" key="3">
    <source>
        <dbReference type="Proteomes" id="UP001066276"/>
    </source>
</evidence>
<proteinExistence type="predicted"/>
<feature type="region of interest" description="Disordered" evidence="1">
    <location>
        <begin position="17"/>
        <end position="62"/>
    </location>
</feature>
<comment type="caution">
    <text evidence="2">The sequence shown here is derived from an EMBL/GenBank/DDBJ whole genome shotgun (WGS) entry which is preliminary data.</text>
</comment>
<reference evidence="2" key="1">
    <citation type="journal article" date="2022" name="bioRxiv">
        <title>Sequencing and chromosome-scale assembly of the giantPleurodeles waltlgenome.</title>
        <authorList>
            <person name="Brown T."/>
            <person name="Elewa A."/>
            <person name="Iarovenko S."/>
            <person name="Subramanian E."/>
            <person name="Araus A.J."/>
            <person name="Petzold A."/>
            <person name="Susuki M."/>
            <person name="Suzuki K.-i.T."/>
            <person name="Hayashi T."/>
            <person name="Toyoda A."/>
            <person name="Oliveira C."/>
            <person name="Osipova E."/>
            <person name="Leigh N.D."/>
            <person name="Simon A."/>
            <person name="Yun M.H."/>
        </authorList>
    </citation>
    <scope>NUCLEOTIDE SEQUENCE</scope>
    <source>
        <strain evidence="2">20211129_DDA</strain>
        <tissue evidence="2">Liver</tissue>
    </source>
</reference>
<organism evidence="2 3">
    <name type="scientific">Pleurodeles waltl</name>
    <name type="common">Iberian ribbed newt</name>
    <dbReference type="NCBI Taxonomy" id="8319"/>
    <lineage>
        <taxon>Eukaryota</taxon>
        <taxon>Metazoa</taxon>
        <taxon>Chordata</taxon>
        <taxon>Craniata</taxon>
        <taxon>Vertebrata</taxon>
        <taxon>Euteleostomi</taxon>
        <taxon>Amphibia</taxon>
        <taxon>Batrachia</taxon>
        <taxon>Caudata</taxon>
        <taxon>Salamandroidea</taxon>
        <taxon>Salamandridae</taxon>
        <taxon>Pleurodelinae</taxon>
        <taxon>Pleurodeles</taxon>
    </lineage>
</organism>
<dbReference type="Proteomes" id="UP001066276">
    <property type="component" value="Chromosome 4_2"/>
</dbReference>
<evidence type="ECO:0000313" key="2">
    <source>
        <dbReference type="EMBL" id="KAJ1165124.1"/>
    </source>
</evidence>
<sequence length="85" mass="8748">MTSDGCLGDGLHRTAGRAAGLAEPGRPEAPLTIANPNTGGRRRGRAARPNGGPAFSLTASRECSERPIEGSRVVAEAVQLRNAVL</sequence>
<name>A0AAV7SLY9_PLEWA</name>
<keyword evidence="3" id="KW-1185">Reference proteome</keyword>
<dbReference type="AlphaFoldDB" id="A0AAV7SLY9"/>
<dbReference type="EMBL" id="JANPWB010000008">
    <property type="protein sequence ID" value="KAJ1165124.1"/>
    <property type="molecule type" value="Genomic_DNA"/>
</dbReference>
<accession>A0AAV7SLY9</accession>